<dbReference type="EMBL" id="PQXL01000158">
    <property type="protein sequence ID" value="THV50258.1"/>
    <property type="molecule type" value="Genomic_DNA"/>
</dbReference>
<evidence type="ECO:0000313" key="3">
    <source>
        <dbReference type="Proteomes" id="UP000308671"/>
    </source>
</evidence>
<evidence type="ECO:0000313" key="2">
    <source>
        <dbReference type="EMBL" id="THV50258.1"/>
    </source>
</evidence>
<sequence length="89" mass="10238">MSNQEAEKAFKQPLSDNDISRLLRRPDYQRSEVEAVIHVKVKNGGLPKDESLEPNFEHSSYRVKLFDHSLESSPWAEVSTNKSSHIRES</sequence>
<organism evidence="2 3">
    <name type="scientific">Botrytis galanthina</name>
    <dbReference type="NCBI Taxonomy" id="278940"/>
    <lineage>
        <taxon>Eukaryota</taxon>
        <taxon>Fungi</taxon>
        <taxon>Dikarya</taxon>
        <taxon>Ascomycota</taxon>
        <taxon>Pezizomycotina</taxon>
        <taxon>Leotiomycetes</taxon>
        <taxon>Helotiales</taxon>
        <taxon>Sclerotiniaceae</taxon>
        <taxon>Botrytis</taxon>
    </lineage>
</organism>
<evidence type="ECO:0000256" key="1">
    <source>
        <dbReference type="SAM" id="MobiDB-lite"/>
    </source>
</evidence>
<accession>A0A4S8QY22</accession>
<reference evidence="2 3" key="1">
    <citation type="submission" date="2017-12" db="EMBL/GenBank/DDBJ databases">
        <title>Comparative genomics of Botrytis spp.</title>
        <authorList>
            <person name="Valero-Jimenez C.A."/>
            <person name="Tapia P."/>
            <person name="Veloso J."/>
            <person name="Silva-Moreno E."/>
            <person name="Staats M."/>
            <person name="Valdes J.H."/>
            <person name="Van Kan J.A.L."/>
        </authorList>
    </citation>
    <scope>NUCLEOTIDE SEQUENCE [LARGE SCALE GENOMIC DNA]</scope>
    <source>
        <strain evidence="2 3">MUCL435</strain>
    </source>
</reference>
<proteinExistence type="predicted"/>
<feature type="region of interest" description="Disordered" evidence="1">
    <location>
        <begin position="1"/>
        <end position="22"/>
    </location>
</feature>
<feature type="compositionally biased region" description="Basic and acidic residues" evidence="1">
    <location>
        <begin position="1"/>
        <end position="10"/>
    </location>
</feature>
<dbReference type="AlphaFoldDB" id="A0A4S8QY22"/>
<dbReference type="Proteomes" id="UP000308671">
    <property type="component" value="Unassembled WGS sequence"/>
</dbReference>
<protein>
    <submittedName>
        <fullName evidence="2">Uncharacterized protein</fullName>
    </submittedName>
</protein>
<comment type="caution">
    <text evidence="2">The sequence shown here is derived from an EMBL/GenBank/DDBJ whole genome shotgun (WGS) entry which is preliminary data.</text>
</comment>
<keyword evidence="3" id="KW-1185">Reference proteome</keyword>
<name>A0A4S8QY22_9HELO</name>
<gene>
    <name evidence="2" type="ORF">BGAL_0158g00170</name>
</gene>